<organism evidence="2">
    <name type="scientific">uncultured Gemmatimonadaceae bacterium</name>
    <dbReference type="NCBI Taxonomy" id="246130"/>
    <lineage>
        <taxon>Bacteria</taxon>
        <taxon>Pseudomonadati</taxon>
        <taxon>Gemmatimonadota</taxon>
        <taxon>Gemmatimonadia</taxon>
        <taxon>Gemmatimonadales</taxon>
        <taxon>Gemmatimonadaceae</taxon>
        <taxon>environmental samples</taxon>
    </lineage>
</organism>
<proteinExistence type="predicted"/>
<gene>
    <name evidence="2" type="ORF">AVDCRST_MAG40-2843</name>
</gene>
<reference evidence="2" key="1">
    <citation type="submission" date="2020-02" db="EMBL/GenBank/DDBJ databases">
        <authorList>
            <person name="Meier V. D."/>
        </authorList>
    </citation>
    <scope>NUCLEOTIDE SEQUENCE</scope>
    <source>
        <strain evidence="2">AVDCRST_MAG40</strain>
    </source>
</reference>
<dbReference type="EMBL" id="CADCTX010000786">
    <property type="protein sequence ID" value="CAA9349818.1"/>
    <property type="molecule type" value="Genomic_DNA"/>
</dbReference>
<feature type="region of interest" description="Disordered" evidence="1">
    <location>
        <begin position="1"/>
        <end position="33"/>
    </location>
</feature>
<feature type="non-terminal residue" evidence="2">
    <location>
        <position position="33"/>
    </location>
</feature>
<accession>A0A6J4M5X9</accession>
<sequence>MRNDPDTPTPAVSPRAHAPDATPGAHAATDPTP</sequence>
<evidence type="ECO:0000256" key="1">
    <source>
        <dbReference type="SAM" id="MobiDB-lite"/>
    </source>
</evidence>
<protein>
    <submittedName>
        <fullName evidence="2">Uncharacterized protein</fullName>
    </submittedName>
</protein>
<dbReference type="AlphaFoldDB" id="A0A6J4M5X9"/>
<evidence type="ECO:0000313" key="2">
    <source>
        <dbReference type="EMBL" id="CAA9349818.1"/>
    </source>
</evidence>
<name>A0A6J4M5X9_9BACT</name>